<dbReference type="EMBL" id="MK500551">
    <property type="protein sequence ID" value="QBK91600.1"/>
    <property type="molecule type" value="Genomic_DNA"/>
</dbReference>
<evidence type="ECO:0000256" key="1">
    <source>
        <dbReference type="SAM" id="Phobius"/>
    </source>
</evidence>
<sequence length="236" mass="27972">MCQNYRIRQILITIPKKCLRSDVDIDIDLPKYLFKKPYSNLITIVRPEKDYGPVMKYIGGYKHLTDNSLVFVCDDDQEYRSDLVSTLVNRYNRIEYNKENTVICTRRYRFISTDTVWGVYSLLLPFRLIKKIRCNILRSSRYIKQCCQMVDDNWVSIILKHLNVKIVNMNMDKSDIFYKPEKVSSDSLHQNTDRISKIIKCTHAIDQSNIYPIITGIVFIIFVLAVIVNYYYTQYL</sequence>
<dbReference type="SUPFAM" id="SSF53448">
    <property type="entry name" value="Nucleotide-diphospho-sugar transferases"/>
    <property type="match status" value="1"/>
</dbReference>
<keyword evidence="1" id="KW-0812">Transmembrane</keyword>
<keyword evidence="1" id="KW-1133">Transmembrane helix</keyword>
<evidence type="ECO:0000313" key="2">
    <source>
        <dbReference type="EMBL" id="QBK91600.1"/>
    </source>
</evidence>
<dbReference type="InterPro" id="IPR029044">
    <property type="entry name" value="Nucleotide-diphossugar_trans"/>
</dbReference>
<feature type="transmembrane region" description="Helical" evidence="1">
    <location>
        <begin position="210"/>
        <end position="232"/>
    </location>
</feature>
<accession>A0A481Z8Y6</accession>
<name>A0A481Z8Y6_9VIRU</name>
<protein>
    <submittedName>
        <fullName evidence="2">Uncharacterized protein</fullName>
    </submittedName>
</protein>
<keyword evidence="1" id="KW-0472">Membrane</keyword>
<gene>
    <name evidence="2" type="ORF">LCPAC302_02200</name>
</gene>
<reference evidence="2" key="1">
    <citation type="journal article" date="2019" name="MBio">
        <title>Virus Genomes from Deep Sea Sediments Expand the Ocean Megavirome and Support Independent Origins of Viral Gigantism.</title>
        <authorList>
            <person name="Backstrom D."/>
            <person name="Yutin N."/>
            <person name="Jorgensen S.L."/>
            <person name="Dharamshi J."/>
            <person name="Homa F."/>
            <person name="Zaremba-Niedwiedzka K."/>
            <person name="Spang A."/>
            <person name="Wolf Y.I."/>
            <person name="Koonin E.V."/>
            <person name="Ettema T.J."/>
        </authorList>
    </citation>
    <scope>NUCLEOTIDE SEQUENCE</scope>
</reference>
<organism evidence="2">
    <name type="scientific">Pithovirus LCPAC302</name>
    <dbReference type="NCBI Taxonomy" id="2506593"/>
    <lineage>
        <taxon>Viruses</taxon>
        <taxon>Pithoviruses</taxon>
    </lineage>
</organism>
<proteinExistence type="predicted"/>